<evidence type="ECO:0000313" key="1">
    <source>
        <dbReference type="EMBL" id="MDZ8117435.1"/>
    </source>
</evidence>
<dbReference type="CDD" id="cd00229">
    <property type="entry name" value="SGNH_hydrolase"/>
    <property type="match status" value="1"/>
</dbReference>
<dbReference type="GO" id="GO:0016787">
    <property type="term" value="F:hydrolase activity"/>
    <property type="evidence" value="ECO:0007669"/>
    <property type="project" value="UniProtKB-KW"/>
</dbReference>
<protein>
    <submittedName>
        <fullName evidence="1">SGNH/GDSL hydrolase family protein</fullName>
    </submittedName>
</protein>
<keyword evidence="2" id="KW-1185">Reference proteome</keyword>
<evidence type="ECO:0000313" key="2">
    <source>
        <dbReference type="Proteomes" id="UP001290861"/>
    </source>
</evidence>
<sequence length="399" mass="44397">MALTSAAVLPAWAVASKKVLFLGDEVMFAYKPDLLKLIGDKAHCTFVPFPKVGKPDWETFCNTYVYGKGYDVIHFSYGRELMFHENGEPRGKNEETWGIYTGLIKALRKSGAFLVGCTTTPVRGAMPGYEGAVDWNYNARFKQMLGPSGVKINDLGDYTRTRLSEMVQNDSNLPTPLGAQLMAEQVANAVFEAFNEGQDPDRPRILMVGDSIVGGYYGATRNRFAGEAIVYSGGTTYNDAQPDWKKIVDEYIEKGGARGWDVIQFNWGLHAMKHVDADHKTINADQPGARIQFSPEEYIQQLELFVTELKRTGAQLVFATTTPIPKDCSGSIVFLDQSAYNEPAKKLMERAGIAVNDLYAFVLPRMKELMIPRNVHFTAYGSEQLAEQNYSVLCSLISK</sequence>
<proteinExistence type="predicted"/>
<dbReference type="Proteomes" id="UP001290861">
    <property type="component" value="Unassembled WGS sequence"/>
</dbReference>
<comment type="caution">
    <text evidence="1">The sequence shown here is derived from an EMBL/GenBank/DDBJ whole genome shotgun (WGS) entry which is preliminary data.</text>
</comment>
<dbReference type="SUPFAM" id="SSF52266">
    <property type="entry name" value="SGNH hydrolase"/>
    <property type="match status" value="2"/>
</dbReference>
<dbReference type="Gene3D" id="3.40.50.1110">
    <property type="entry name" value="SGNH hydrolase"/>
    <property type="match status" value="2"/>
</dbReference>
<dbReference type="InterPro" id="IPR036514">
    <property type="entry name" value="SGNH_hydro_sf"/>
</dbReference>
<accession>A0ABU5MTB5</accession>
<name>A0ABU5MTB5_9BACT</name>
<keyword evidence="1" id="KW-0378">Hydrolase</keyword>
<gene>
    <name evidence="1" type="ORF">P9H32_02260</name>
</gene>
<reference evidence="1 2" key="1">
    <citation type="journal article" date="2024" name="Appl. Environ. Microbiol.">
        <title>Pontiella agarivorans sp. nov., a novel marine anaerobic bacterium capable of degrading macroalgal polysaccharides and fixing nitrogen.</title>
        <authorList>
            <person name="Liu N."/>
            <person name="Kivenson V."/>
            <person name="Peng X."/>
            <person name="Cui Z."/>
            <person name="Lankiewicz T.S."/>
            <person name="Gosselin K.M."/>
            <person name="English C.J."/>
            <person name="Blair E.M."/>
            <person name="O'Malley M.A."/>
            <person name="Valentine D.L."/>
        </authorList>
    </citation>
    <scope>NUCLEOTIDE SEQUENCE [LARGE SCALE GENOMIC DNA]</scope>
    <source>
        <strain evidence="1 2">NLcol2</strain>
    </source>
</reference>
<organism evidence="1 2">
    <name type="scientific">Pontiella agarivorans</name>
    <dbReference type="NCBI Taxonomy" id="3038953"/>
    <lineage>
        <taxon>Bacteria</taxon>
        <taxon>Pseudomonadati</taxon>
        <taxon>Kiritimatiellota</taxon>
        <taxon>Kiritimatiellia</taxon>
        <taxon>Kiritimatiellales</taxon>
        <taxon>Pontiellaceae</taxon>
        <taxon>Pontiella</taxon>
    </lineage>
</organism>
<dbReference type="EMBL" id="JARVCO010000002">
    <property type="protein sequence ID" value="MDZ8117435.1"/>
    <property type="molecule type" value="Genomic_DNA"/>
</dbReference>